<evidence type="ECO:0000256" key="6">
    <source>
        <dbReference type="ARBA" id="ARBA00022723"/>
    </source>
</evidence>
<name>A0A9J5XP80_SOLCO</name>
<dbReference type="InterPro" id="IPR002401">
    <property type="entry name" value="Cyt_P450_E_grp-I"/>
</dbReference>
<dbReference type="AlphaFoldDB" id="A0A9J5XP80"/>
<dbReference type="GO" id="GO:0016020">
    <property type="term" value="C:membrane"/>
    <property type="evidence" value="ECO:0007669"/>
    <property type="project" value="UniProtKB-SubCell"/>
</dbReference>
<evidence type="ECO:0000256" key="11">
    <source>
        <dbReference type="ARBA" id="ARBA00023136"/>
    </source>
</evidence>
<comment type="subcellular location">
    <subcellularLocation>
        <location evidence="2">Membrane</location>
        <topology evidence="2">Single-pass membrane protein</topology>
    </subcellularLocation>
</comment>
<dbReference type="Pfam" id="PF00067">
    <property type="entry name" value="p450"/>
    <property type="match status" value="1"/>
</dbReference>
<comment type="caution">
    <text evidence="13">The sequence shown here is derived from an EMBL/GenBank/DDBJ whole genome shotgun (WGS) entry which is preliminary data.</text>
</comment>
<dbReference type="GO" id="GO:0016705">
    <property type="term" value="F:oxidoreductase activity, acting on paired donors, with incorporation or reduction of molecular oxygen"/>
    <property type="evidence" value="ECO:0007669"/>
    <property type="project" value="InterPro"/>
</dbReference>
<keyword evidence="9" id="KW-0408">Iron</keyword>
<keyword evidence="7" id="KW-1133">Transmembrane helix</keyword>
<dbReference type="PRINTS" id="PR00463">
    <property type="entry name" value="EP450I"/>
</dbReference>
<reference evidence="13 14" key="1">
    <citation type="submission" date="2020-09" db="EMBL/GenBank/DDBJ databases">
        <title>De no assembly of potato wild relative species, Solanum commersonii.</title>
        <authorList>
            <person name="Cho K."/>
        </authorList>
    </citation>
    <scope>NUCLEOTIDE SEQUENCE [LARGE SCALE GENOMIC DNA]</scope>
    <source>
        <strain evidence="13">LZ3.2</strain>
        <tissue evidence="13">Leaf</tissue>
    </source>
</reference>
<evidence type="ECO:0000256" key="8">
    <source>
        <dbReference type="ARBA" id="ARBA00023002"/>
    </source>
</evidence>
<dbReference type="GO" id="GO:0020037">
    <property type="term" value="F:heme binding"/>
    <property type="evidence" value="ECO:0007669"/>
    <property type="project" value="InterPro"/>
</dbReference>
<dbReference type="SUPFAM" id="SSF48264">
    <property type="entry name" value="Cytochrome P450"/>
    <property type="match status" value="1"/>
</dbReference>
<dbReference type="PANTHER" id="PTHR47955">
    <property type="entry name" value="CYTOCHROME P450 FAMILY 71 PROTEIN"/>
    <property type="match status" value="1"/>
</dbReference>
<evidence type="ECO:0008006" key="15">
    <source>
        <dbReference type="Google" id="ProtNLM"/>
    </source>
</evidence>
<evidence type="ECO:0000256" key="4">
    <source>
        <dbReference type="ARBA" id="ARBA00022617"/>
    </source>
</evidence>
<keyword evidence="11" id="KW-0472">Membrane</keyword>
<gene>
    <name evidence="13" type="ORF">H5410_049256</name>
</gene>
<evidence type="ECO:0000256" key="12">
    <source>
        <dbReference type="SAM" id="SignalP"/>
    </source>
</evidence>
<evidence type="ECO:0000256" key="9">
    <source>
        <dbReference type="ARBA" id="ARBA00023004"/>
    </source>
</evidence>
<keyword evidence="10" id="KW-0503">Monooxygenase</keyword>
<comment type="similarity">
    <text evidence="3">Belongs to the cytochrome P450 family.</text>
</comment>
<evidence type="ECO:0000313" key="14">
    <source>
        <dbReference type="Proteomes" id="UP000824120"/>
    </source>
</evidence>
<evidence type="ECO:0000256" key="7">
    <source>
        <dbReference type="ARBA" id="ARBA00022989"/>
    </source>
</evidence>
<keyword evidence="5" id="KW-0812">Transmembrane</keyword>
<dbReference type="GO" id="GO:0004497">
    <property type="term" value="F:monooxygenase activity"/>
    <property type="evidence" value="ECO:0007669"/>
    <property type="project" value="UniProtKB-KW"/>
</dbReference>
<keyword evidence="14" id="KW-1185">Reference proteome</keyword>
<comment type="cofactor">
    <cofactor evidence="1">
        <name>heme</name>
        <dbReference type="ChEBI" id="CHEBI:30413"/>
    </cofactor>
</comment>
<dbReference type="OrthoDB" id="1264078at2759"/>
<feature type="chain" id="PRO_5039899451" description="Cytochrome P450" evidence="12">
    <location>
        <begin position="25"/>
        <end position="306"/>
    </location>
</feature>
<proteinExistence type="inferred from homology"/>
<evidence type="ECO:0000256" key="2">
    <source>
        <dbReference type="ARBA" id="ARBA00004167"/>
    </source>
</evidence>
<evidence type="ECO:0000313" key="13">
    <source>
        <dbReference type="EMBL" id="KAG5588822.1"/>
    </source>
</evidence>
<dbReference type="Gene3D" id="1.10.630.10">
    <property type="entry name" value="Cytochrome P450"/>
    <property type="match status" value="1"/>
</dbReference>
<dbReference type="InterPro" id="IPR036396">
    <property type="entry name" value="Cyt_P450_sf"/>
</dbReference>
<evidence type="ECO:0000256" key="1">
    <source>
        <dbReference type="ARBA" id="ARBA00001971"/>
    </source>
</evidence>
<dbReference type="EMBL" id="JACXVP010000009">
    <property type="protein sequence ID" value="KAG5588822.1"/>
    <property type="molecule type" value="Genomic_DNA"/>
</dbReference>
<evidence type="ECO:0000256" key="3">
    <source>
        <dbReference type="ARBA" id="ARBA00010617"/>
    </source>
</evidence>
<keyword evidence="4" id="KW-0349">Heme</keyword>
<evidence type="ECO:0000256" key="5">
    <source>
        <dbReference type="ARBA" id="ARBA00022692"/>
    </source>
</evidence>
<evidence type="ECO:0000256" key="10">
    <source>
        <dbReference type="ARBA" id="ARBA00023033"/>
    </source>
</evidence>
<dbReference type="PANTHER" id="PTHR47955:SF22">
    <property type="entry name" value="CYTOCHROME P450 83B1-LIKE"/>
    <property type="match status" value="1"/>
</dbReference>
<sequence>MFFRFFVALVIIIILSFLLPKVKKKEKNILPPGPLRLPFIGNLHQFDGLTPHIYFWKLSKKYGKIFLLKLGSTPVIVVSSAKLAKEVMKTQDLAFCSRPSILGQQKLSYNNQDIATSPYNDHWKELRKICVGHLFSLKKVQSFIPIREDEVSRMIKEISQQAVTSRITNLSSILISLTTTIICRVAFGIRYDEETHKRRNFNELLKVTEEMLAGFFVSDYFPLLGWIDKFSGKINKLEKNFKDLDEFYEGLIEQDLNPNRLKSMEGDIIDLLLQLKKEKSTPVDLTLDNIKCIVMVTNYFICIHFI</sequence>
<organism evidence="13 14">
    <name type="scientific">Solanum commersonii</name>
    <name type="common">Commerson's wild potato</name>
    <name type="synonym">Commerson's nightshade</name>
    <dbReference type="NCBI Taxonomy" id="4109"/>
    <lineage>
        <taxon>Eukaryota</taxon>
        <taxon>Viridiplantae</taxon>
        <taxon>Streptophyta</taxon>
        <taxon>Embryophyta</taxon>
        <taxon>Tracheophyta</taxon>
        <taxon>Spermatophyta</taxon>
        <taxon>Magnoliopsida</taxon>
        <taxon>eudicotyledons</taxon>
        <taxon>Gunneridae</taxon>
        <taxon>Pentapetalae</taxon>
        <taxon>asterids</taxon>
        <taxon>lamiids</taxon>
        <taxon>Solanales</taxon>
        <taxon>Solanaceae</taxon>
        <taxon>Solanoideae</taxon>
        <taxon>Solaneae</taxon>
        <taxon>Solanum</taxon>
    </lineage>
</organism>
<keyword evidence="8" id="KW-0560">Oxidoreductase</keyword>
<keyword evidence="6" id="KW-0479">Metal-binding</keyword>
<accession>A0A9J5XP80</accession>
<feature type="signal peptide" evidence="12">
    <location>
        <begin position="1"/>
        <end position="24"/>
    </location>
</feature>
<protein>
    <recommendedName>
        <fullName evidence="15">Cytochrome P450</fullName>
    </recommendedName>
</protein>
<dbReference type="Proteomes" id="UP000824120">
    <property type="component" value="Chromosome 9"/>
</dbReference>
<dbReference type="GO" id="GO:0005506">
    <property type="term" value="F:iron ion binding"/>
    <property type="evidence" value="ECO:0007669"/>
    <property type="project" value="InterPro"/>
</dbReference>
<keyword evidence="12" id="KW-0732">Signal</keyword>
<dbReference type="InterPro" id="IPR001128">
    <property type="entry name" value="Cyt_P450"/>
</dbReference>